<organism evidence="3 4">
    <name type="scientific">Acidianus manzaensis</name>
    <dbReference type="NCBI Taxonomy" id="282676"/>
    <lineage>
        <taxon>Archaea</taxon>
        <taxon>Thermoproteota</taxon>
        <taxon>Thermoprotei</taxon>
        <taxon>Sulfolobales</taxon>
        <taxon>Sulfolobaceae</taxon>
        <taxon>Acidianus</taxon>
    </lineage>
</organism>
<dbReference type="GeneID" id="41589299"/>
<dbReference type="PRINTS" id="PR00173">
    <property type="entry name" value="EDTRNSPORT"/>
</dbReference>
<dbReference type="KEGG" id="aman:B6F84_00235"/>
<dbReference type="PANTHER" id="PTHR37810:SF5">
    <property type="entry name" value="IMMUNITY PROTEIN SDPI"/>
    <property type="match status" value="1"/>
</dbReference>
<dbReference type="InterPro" id="IPR014574">
    <property type="entry name" value="UCP032908"/>
</dbReference>
<dbReference type="PIRSF" id="PIRSF032908">
    <property type="entry name" value="UCP032908"/>
    <property type="match status" value="1"/>
</dbReference>
<feature type="transmembrane region" description="Helical" evidence="1">
    <location>
        <begin position="220"/>
        <end position="242"/>
    </location>
</feature>
<dbReference type="AlphaFoldDB" id="A0A1W6JWH2"/>
<dbReference type="InterPro" id="IPR043831">
    <property type="entry name" value="DUF5808"/>
</dbReference>
<keyword evidence="1" id="KW-1133">Transmembrane helix</keyword>
<dbReference type="OrthoDB" id="43335at2157"/>
<dbReference type="RefSeq" id="WP_148690353.1">
    <property type="nucleotide sequence ID" value="NZ_CP020477.1"/>
</dbReference>
<proteinExistence type="predicted"/>
<accession>A0A1W6JWH2</accession>
<protein>
    <recommendedName>
        <fullName evidence="2">DUF5808 domain-containing protein</fullName>
    </recommendedName>
</protein>
<evidence type="ECO:0000313" key="3">
    <source>
        <dbReference type="EMBL" id="ARM74607.1"/>
    </source>
</evidence>
<sequence length="353" mass="39863">MISIIIVPIAVVLLAFIMEFFLPDLQAPDILLGARVKTEFKKEKEGKTIVLKYRLTLILAAILSLLLTLINSLFIDIFTPLIFAFLSSMNVVYWRRVVIKERGEELPEPTKRYAIISTPQGKMIYMPLILAWIVLISTIIIGIVYYSSAPAEIPYHVLSSGKIEYVPKTIIKFFLIDLIALIPFSLITIFTLISAKTPNIINPAYPEQSYIAYSKFKESVVILSGVILFIIGTLMTSISFFIWGFLKITYIPELLVSMVSTIFLLTTIFYFKVGVEGGSYLRNIVVNNEVFNDDKYWKGGIIYYNPADPRIMVPRRNGFGYTINLGNRTGLLILISLIAIIPTVVVLIILLAR</sequence>
<dbReference type="GO" id="GO:0009636">
    <property type="term" value="P:response to toxic substance"/>
    <property type="evidence" value="ECO:0007669"/>
    <property type="project" value="TreeGrafter"/>
</dbReference>
<keyword evidence="1" id="KW-0472">Membrane</keyword>
<dbReference type="PANTHER" id="PTHR37810">
    <property type="entry name" value="IMMUNITY PROTEIN SDPI"/>
    <property type="match status" value="1"/>
</dbReference>
<feature type="transmembrane region" description="Helical" evidence="1">
    <location>
        <begin position="169"/>
        <end position="193"/>
    </location>
</feature>
<dbReference type="EMBL" id="CP020477">
    <property type="protein sequence ID" value="ARM74607.1"/>
    <property type="molecule type" value="Genomic_DNA"/>
</dbReference>
<feature type="domain" description="DUF5808" evidence="2">
    <location>
        <begin position="306"/>
        <end position="330"/>
    </location>
</feature>
<name>A0A1W6JWH2_9CREN</name>
<dbReference type="STRING" id="282676.B6F84_00235"/>
<evidence type="ECO:0000259" key="2">
    <source>
        <dbReference type="Pfam" id="PF19124"/>
    </source>
</evidence>
<feature type="transmembrane region" description="Helical" evidence="1">
    <location>
        <begin position="331"/>
        <end position="352"/>
    </location>
</feature>
<dbReference type="Pfam" id="PF19124">
    <property type="entry name" value="DUF5808"/>
    <property type="match status" value="1"/>
</dbReference>
<keyword evidence="1" id="KW-0812">Transmembrane</keyword>
<feature type="transmembrane region" description="Helical" evidence="1">
    <location>
        <begin position="57"/>
        <end position="86"/>
    </location>
</feature>
<feature type="transmembrane region" description="Helical" evidence="1">
    <location>
        <begin position="254"/>
        <end position="273"/>
    </location>
</feature>
<dbReference type="Proteomes" id="UP000193404">
    <property type="component" value="Chromosome"/>
</dbReference>
<keyword evidence="4" id="KW-1185">Reference proteome</keyword>
<feature type="transmembrane region" description="Helical" evidence="1">
    <location>
        <begin position="128"/>
        <end position="149"/>
    </location>
</feature>
<reference evidence="3 4" key="1">
    <citation type="submission" date="2017-03" db="EMBL/GenBank/DDBJ databases">
        <title>Sulfur activation and transportation mechanism of thermophilic Archaea Acidianus manzaensis YN-25.</title>
        <authorList>
            <person name="Ma Y."/>
            <person name="Yang Y."/>
            <person name="Xia J."/>
        </authorList>
    </citation>
    <scope>NUCLEOTIDE SEQUENCE [LARGE SCALE GENOMIC DNA]</scope>
    <source>
        <strain evidence="3 4">YN-25</strain>
    </source>
</reference>
<evidence type="ECO:0000313" key="4">
    <source>
        <dbReference type="Proteomes" id="UP000193404"/>
    </source>
</evidence>
<evidence type="ECO:0000256" key="1">
    <source>
        <dbReference type="SAM" id="Phobius"/>
    </source>
</evidence>
<gene>
    <name evidence="3" type="ORF">B6F84_00235</name>
</gene>